<dbReference type="Proteomes" id="UP000253606">
    <property type="component" value="Chromosome"/>
</dbReference>
<proteinExistence type="predicted"/>
<keyword evidence="2" id="KW-1185">Reference proteome</keyword>
<protein>
    <submittedName>
        <fullName evidence="1">Uncharacterized protein</fullName>
    </submittedName>
</protein>
<dbReference type="EMBL" id="CP030840">
    <property type="protein sequence ID" value="AXC10366.1"/>
    <property type="molecule type" value="Genomic_DNA"/>
</dbReference>
<organism evidence="1 2">
    <name type="scientific">Acidisarcina polymorpha</name>
    <dbReference type="NCBI Taxonomy" id="2211140"/>
    <lineage>
        <taxon>Bacteria</taxon>
        <taxon>Pseudomonadati</taxon>
        <taxon>Acidobacteriota</taxon>
        <taxon>Terriglobia</taxon>
        <taxon>Terriglobales</taxon>
        <taxon>Acidobacteriaceae</taxon>
        <taxon>Acidisarcina</taxon>
    </lineage>
</organism>
<accession>A0A2Z5FVC4</accession>
<evidence type="ECO:0000313" key="1">
    <source>
        <dbReference type="EMBL" id="AXC10366.1"/>
    </source>
</evidence>
<dbReference type="KEGG" id="abas:ACPOL_1015"/>
<name>A0A2Z5FVC4_9BACT</name>
<dbReference type="AlphaFoldDB" id="A0A2Z5FVC4"/>
<evidence type="ECO:0000313" key="2">
    <source>
        <dbReference type="Proteomes" id="UP000253606"/>
    </source>
</evidence>
<sequence length="44" mass="4410">MAATVDESTPPDMATATVLLTGGVMSSVSGGYWIGVAEESDASF</sequence>
<reference evidence="1 2" key="1">
    <citation type="journal article" date="2018" name="Front. Microbiol.">
        <title>Hydrolytic Capabilities as a Key to Environmental Success: Chitinolytic and Cellulolytic Acidobacteria From Acidic Sub-arctic Soils and Boreal Peatlands.</title>
        <authorList>
            <person name="Belova S.E."/>
            <person name="Ravin N.V."/>
            <person name="Pankratov T.A."/>
            <person name="Rakitin A.L."/>
            <person name="Ivanova A.A."/>
            <person name="Beletsky A.V."/>
            <person name="Mardanov A.V."/>
            <person name="Sinninghe Damste J.S."/>
            <person name="Dedysh S.N."/>
        </authorList>
    </citation>
    <scope>NUCLEOTIDE SEQUENCE [LARGE SCALE GENOMIC DNA]</scope>
    <source>
        <strain evidence="1 2">SBC82</strain>
    </source>
</reference>
<gene>
    <name evidence="1" type="ORF">ACPOL_1015</name>
</gene>